<keyword evidence="4" id="KW-1185">Reference proteome</keyword>
<dbReference type="Gene3D" id="3.30.2320.10">
    <property type="entry name" value="hypothetical protein PF0899 domain"/>
    <property type="match status" value="1"/>
</dbReference>
<organism evidence="3 4">
    <name type="scientific">Camelimonas lactis</name>
    <dbReference type="NCBI Taxonomy" id="659006"/>
    <lineage>
        <taxon>Bacteria</taxon>
        <taxon>Pseudomonadati</taxon>
        <taxon>Pseudomonadota</taxon>
        <taxon>Alphaproteobacteria</taxon>
        <taxon>Hyphomicrobiales</taxon>
        <taxon>Chelatococcaceae</taxon>
        <taxon>Camelimonas</taxon>
    </lineage>
</organism>
<evidence type="ECO:0000256" key="1">
    <source>
        <dbReference type="ARBA" id="ARBA00004328"/>
    </source>
</evidence>
<comment type="subcellular location">
    <subcellularLocation>
        <location evidence="1">Virion</location>
    </subcellularLocation>
</comment>
<dbReference type="NCBIfam" id="TIGR01554">
    <property type="entry name" value="major_cap_HK97"/>
    <property type="match status" value="1"/>
</dbReference>
<dbReference type="OrthoDB" id="9786516at2"/>
<feature type="domain" description="Phage capsid-like C-terminal" evidence="2">
    <location>
        <begin position="89"/>
        <end position="357"/>
    </location>
</feature>
<dbReference type="InterPro" id="IPR024455">
    <property type="entry name" value="Phage_capsid"/>
</dbReference>
<gene>
    <name evidence="3" type="ORF">EV666_1395</name>
</gene>
<accession>A0A4V2RW77</accession>
<dbReference type="Pfam" id="PF05065">
    <property type="entry name" value="Phage_capsid"/>
    <property type="match status" value="1"/>
</dbReference>
<reference evidence="3 4" key="1">
    <citation type="submission" date="2019-03" db="EMBL/GenBank/DDBJ databases">
        <title>Genomic Encyclopedia of Type Strains, Phase IV (KMG-IV): sequencing the most valuable type-strain genomes for metagenomic binning, comparative biology and taxonomic classification.</title>
        <authorList>
            <person name="Goeker M."/>
        </authorList>
    </citation>
    <scope>NUCLEOTIDE SEQUENCE [LARGE SCALE GENOMIC DNA]</scope>
    <source>
        <strain evidence="3 4">DSM 22958</strain>
    </source>
</reference>
<protein>
    <submittedName>
        <fullName evidence="3">HK97 family phage major capsid protein</fullName>
    </submittedName>
</protein>
<evidence type="ECO:0000259" key="2">
    <source>
        <dbReference type="Pfam" id="PF05065"/>
    </source>
</evidence>
<comment type="caution">
    <text evidence="3">The sequence shown here is derived from an EMBL/GenBank/DDBJ whole genome shotgun (WGS) entry which is preliminary data.</text>
</comment>
<dbReference type="EMBL" id="SLWL01000039">
    <property type="protein sequence ID" value="TCO07149.1"/>
    <property type="molecule type" value="Genomic_DNA"/>
</dbReference>
<dbReference type="Proteomes" id="UP000294881">
    <property type="component" value="Unassembled WGS sequence"/>
</dbReference>
<evidence type="ECO:0000313" key="3">
    <source>
        <dbReference type="EMBL" id="TCO07149.1"/>
    </source>
</evidence>
<dbReference type="AlphaFoldDB" id="A0A4V2RW77"/>
<dbReference type="InterPro" id="IPR054612">
    <property type="entry name" value="Phage_capsid-like_C"/>
</dbReference>
<dbReference type="Gene3D" id="3.30.2400.10">
    <property type="entry name" value="Major capsid protein gp5"/>
    <property type="match status" value="1"/>
</dbReference>
<evidence type="ECO:0000313" key="4">
    <source>
        <dbReference type="Proteomes" id="UP000294881"/>
    </source>
</evidence>
<dbReference type="SUPFAM" id="SSF56563">
    <property type="entry name" value="Major capsid protein gp5"/>
    <property type="match status" value="1"/>
</dbReference>
<sequence length="364" mass="39254">MSTAENELAEVMDAFSKFKTNNDDRYKDLQEQVDRIEAAANRPRTGGSDSWSPSNNFERKAFASYLRHGNQTPAEKLNALTVSSDTQAGYMAPAEVASEFVRNLVEFSPIRSVASVRTTGADAVRYPTRIGITNAQWEGELEESEESRPAFGMAEVPVRKLQTFVDLSNELIADSGDQAVAEVQLAFAEDFGRSEAIAFLKGDGVKQPTGLLNDSRIQSTASGNATAITADALIDLLYKIPATHRNATGFRWGMNGSVLAAVRKLKDGSGNYLWHPGLAAGQPETILGKPVLKMVDLPDVAAGATPIIAGDFTGYRIVDRLSLAVLSDPLTQARRGVTRLHATRRVGGAVLQPGKFRSLRIAAS</sequence>
<proteinExistence type="predicted"/>
<name>A0A4V2RW77_9HYPH</name>
<dbReference type="RefSeq" id="WP_132010996.1">
    <property type="nucleotide sequence ID" value="NZ_JBHUNN010000002.1"/>
</dbReference>